<dbReference type="EMBL" id="CP020557">
    <property type="protein sequence ID" value="ARF67945.1"/>
    <property type="molecule type" value="Genomic_DNA"/>
</dbReference>
<dbReference type="SUPFAM" id="SSF55469">
    <property type="entry name" value="FMN-dependent nitroreductase-like"/>
    <property type="match status" value="1"/>
</dbReference>
<dbReference type="PANTHER" id="PTHR43745:SF2">
    <property type="entry name" value="NITROREDUCTASE MJ1384-RELATED"/>
    <property type="match status" value="1"/>
</dbReference>
<organism evidence="2 3">
    <name type="scientific">Paenibacillus larvae subsp. pulvifaciens</name>
    <dbReference type="NCBI Taxonomy" id="1477"/>
    <lineage>
        <taxon>Bacteria</taxon>
        <taxon>Bacillati</taxon>
        <taxon>Bacillota</taxon>
        <taxon>Bacilli</taxon>
        <taxon>Bacillales</taxon>
        <taxon>Paenibacillaceae</taxon>
        <taxon>Paenibacillus</taxon>
    </lineage>
</organism>
<reference evidence="2 3" key="1">
    <citation type="submission" date="2017-03" db="EMBL/GenBank/DDBJ databases">
        <title>Paenibacillus larvae genome sequencing.</title>
        <authorList>
            <person name="Dingman D.W."/>
        </authorList>
    </citation>
    <scope>NUCLEOTIDE SEQUENCE [LARGE SCALE GENOMIC DNA]</scope>
    <source>
        <strain evidence="2 3">SAG 10367</strain>
    </source>
</reference>
<evidence type="ECO:0000313" key="3">
    <source>
        <dbReference type="Proteomes" id="UP000192727"/>
    </source>
</evidence>
<protein>
    <recommendedName>
        <fullName evidence="1">Nitroreductase domain-containing protein</fullName>
    </recommendedName>
</protein>
<sequence length="157" mass="17431">MCGSDVFVRSWGRVEGLNEGIYYYDPFKHRLLLLSPEARLSKDIHVPFVYQPIFEQAAFSIFLIADLDAIGPMYGEHAIRLCTLEAGYMGQLLMSGAAAGDLGLHPVGMIEFDSIRSLFKLKDNHVLVHSLLGGVPEYQANCPEGDGEENVWEEGIL</sequence>
<dbReference type="Gene3D" id="3.40.109.10">
    <property type="entry name" value="NADH Oxidase"/>
    <property type="match status" value="1"/>
</dbReference>
<accession>A0A1V0URM8</accession>
<dbReference type="AlphaFoldDB" id="A0A1V0URM8"/>
<dbReference type="PANTHER" id="PTHR43745">
    <property type="entry name" value="NITROREDUCTASE MJ1384-RELATED"/>
    <property type="match status" value="1"/>
</dbReference>
<proteinExistence type="predicted"/>
<evidence type="ECO:0000313" key="2">
    <source>
        <dbReference type="EMBL" id="ARF67945.1"/>
    </source>
</evidence>
<dbReference type="Proteomes" id="UP000192727">
    <property type="component" value="Chromosome"/>
</dbReference>
<dbReference type="GO" id="GO:0016491">
    <property type="term" value="F:oxidoreductase activity"/>
    <property type="evidence" value="ECO:0007669"/>
    <property type="project" value="InterPro"/>
</dbReference>
<dbReference type="InterPro" id="IPR000415">
    <property type="entry name" value="Nitroreductase-like"/>
</dbReference>
<name>A0A1V0URM8_9BACL</name>
<dbReference type="InterPro" id="IPR029479">
    <property type="entry name" value="Nitroreductase"/>
</dbReference>
<evidence type="ECO:0000259" key="1">
    <source>
        <dbReference type="Pfam" id="PF00881"/>
    </source>
</evidence>
<feature type="domain" description="Nitroreductase" evidence="1">
    <location>
        <begin position="23"/>
        <end position="129"/>
    </location>
</feature>
<gene>
    <name evidence="2" type="ORF">B7C51_09065</name>
</gene>
<dbReference type="InterPro" id="IPR052544">
    <property type="entry name" value="Bacteriocin_Proc_Enz"/>
</dbReference>
<dbReference type="CDD" id="cd02142">
    <property type="entry name" value="McbC_SagB-like_oxidoreductase"/>
    <property type="match status" value="1"/>
</dbReference>
<dbReference type="Pfam" id="PF00881">
    <property type="entry name" value="Nitroreductase"/>
    <property type="match status" value="1"/>
</dbReference>